<evidence type="ECO:0000313" key="3">
    <source>
        <dbReference type="EMBL" id="UUD66158.1"/>
    </source>
</evidence>
<dbReference type="CDD" id="cd20686">
    <property type="entry name" value="CdiA-CT_Ec-like"/>
    <property type="match status" value="1"/>
</dbReference>
<protein>
    <submittedName>
        <fullName evidence="3">CdiA family toxin C-terminal domain-containing protein</fullName>
    </submittedName>
</protein>
<keyword evidence="4" id="KW-1185">Reference proteome</keyword>
<dbReference type="Proteomes" id="UP000887421">
    <property type="component" value="Chromosome"/>
</dbReference>
<gene>
    <name evidence="3" type="ORF">D16iCDA_10095</name>
</gene>
<evidence type="ECO:0000259" key="2">
    <source>
        <dbReference type="Pfam" id="PF14436"/>
    </source>
</evidence>
<reference evidence="3" key="1">
    <citation type="submission" date="2021-05" db="EMBL/GenBank/DDBJ databases">
        <title>Complete genome sequence of Pseudomonas seleniipraecipitans strain D1-6.</title>
        <authorList>
            <person name="Lafi F."/>
            <person name="Eida A."/>
            <person name="Alam I."/>
            <person name="Hert H."/>
            <person name="Saad M."/>
        </authorList>
    </citation>
    <scope>NUCLEOTIDE SEQUENCE</scope>
    <source>
        <strain evidence="3">D1-6</strain>
    </source>
</reference>
<accession>A0ABY5JHN4</accession>
<feature type="domain" description="Bacterial EndoU nuclease" evidence="2">
    <location>
        <begin position="232"/>
        <end position="365"/>
    </location>
</feature>
<organism evidence="3 4">
    <name type="scientific">Phytopseudomonas seleniipraecipitans</name>
    <dbReference type="NCBI Taxonomy" id="640205"/>
    <lineage>
        <taxon>Bacteria</taxon>
        <taxon>Pseudomonadati</taxon>
        <taxon>Pseudomonadota</taxon>
        <taxon>Gammaproteobacteria</taxon>
        <taxon>Pseudomonadales</taxon>
        <taxon>Pseudomonadaceae</taxon>
        <taxon>Phytopseudomonas</taxon>
    </lineage>
</organism>
<sequence>MKLKDAKALLGSGEFQEKILAQLRAIDSIPPEAFDRVGEVAIGALEINGKPSDPSPPAHADDQLTAAQDVLRMVSTMNEYLEKYPEGTTALSWAAAGLQGPKGIVQLAVLTALGETEAGQSVTQYLSSLEDWAGRKVAESVEDKTLDENVPPELFLLGGGTLAAAIVLGSMSGKGKSSDSPSTGGPSTNHNPHSGTTDAEAGYPMSDIPVKAPEKGPNSFPDGINFRLNQPEHLAKVDGYSQKKGIGGAHNMDAFNQAVADYGVKVVDQTPGGVNGILHIRYQVPAKDRAGNIVGYRAEVLEKTVYDPKVYSDKKILELGQQAAKDGYQAAMAAGKREYMAMADGMKFQVYLDRNTGTVTNFFPVAK</sequence>
<evidence type="ECO:0000256" key="1">
    <source>
        <dbReference type="SAM" id="MobiDB-lite"/>
    </source>
</evidence>
<feature type="compositionally biased region" description="Low complexity" evidence="1">
    <location>
        <begin position="173"/>
        <end position="188"/>
    </location>
</feature>
<evidence type="ECO:0000313" key="4">
    <source>
        <dbReference type="Proteomes" id="UP000887421"/>
    </source>
</evidence>
<dbReference type="Pfam" id="PF14436">
    <property type="entry name" value="EndoU_bacteria"/>
    <property type="match status" value="1"/>
</dbReference>
<name>A0ABY5JHN4_9GAMM</name>
<proteinExistence type="predicted"/>
<dbReference type="EMBL" id="CP076114">
    <property type="protein sequence ID" value="UUD66158.1"/>
    <property type="molecule type" value="Genomic_DNA"/>
</dbReference>
<feature type="region of interest" description="Disordered" evidence="1">
    <location>
        <begin position="173"/>
        <end position="226"/>
    </location>
</feature>
<dbReference type="InterPro" id="IPR029501">
    <property type="entry name" value="EndoU_bac"/>
</dbReference>